<feature type="repeat" description="WD" evidence="3">
    <location>
        <begin position="417"/>
        <end position="451"/>
    </location>
</feature>
<feature type="region of interest" description="Disordered" evidence="4">
    <location>
        <begin position="27"/>
        <end position="126"/>
    </location>
</feature>
<dbReference type="InterPro" id="IPR015943">
    <property type="entry name" value="WD40/YVTN_repeat-like_dom_sf"/>
</dbReference>
<name>A0A388JNV4_CHABU</name>
<dbReference type="PROSITE" id="PS00678">
    <property type="entry name" value="WD_REPEATS_1"/>
    <property type="match status" value="1"/>
</dbReference>
<dbReference type="Proteomes" id="UP000265515">
    <property type="component" value="Unassembled WGS sequence"/>
</dbReference>
<accession>A0A388JNV4</accession>
<dbReference type="STRING" id="69332.A0A388JNV4"/>
<keyword evidence="2" id="KW-0677">Repeat</keyword>
<feature type="compositionally biased region" description="Acidic residues" evidence="4">
    <location>
        <begin position="145"/>
        <end position="159"/>
    </location>
</feature>
<keyword evidence="6" id="KW-1185">Reference proteome</keyword>
<evidence type="ECO:0000256" key="2">
    <source>
        <dbReference type="ARBA" id="ARBA00022737"/>
    </source>
</evidence>
<evidence type="ECO:0000256" key="3">
    <source>
        <dbReference type="PROSITE-ProRule" id="PRU00221"/>
    </source>
</evidence>
<dbReference type="AlphaFoldDB" id="A0A388JNV4"/>
<keyword evidence="1 3" id="KW-0853">WD repeat</keyword>
<organism evidence="5 6">
    <name type="scientific">Chara braunii</name>
    <name type="common">Braun's stonewort</name>
    <dbReference type="NCBI Taxonomy" id="69332"/>
    <lineage>
        <taxon>Eukaryota</taxon>
        <taxon>Viridiplantae</taxon>
        <taxon>Streptophyta</taxon>
        <taxon>Charophyceae</taxon>
        <taxon>Charales</taxon>
        <taxon>Characeae</taxon>
        <taxon>Chara</taxon>
    </lineage>
</organism>
<evidence type="ECO:0000256" key="4">
    <source>
        <dbReference type="SAM" id="MobiDB-lite"/>
    </source>
</evidence>
<dbReference type="PROSITE" id="PS50082">
    <property type="entry name" value="WD_REPEATS_2"/>
    <property type="match status" value="1"/>
</dbReference>
<reference evidence="5 6" key="1">
    <citation type="journal article" date="2018" name="Cell">
        <title>The Chara Genome: Secondary Complexity and Implications for Plant Terrestrialization.</title>
        <authorList>
            <person name="Nishiyama T."/>
            <person name="Sakayama H."/>
            <person name="Vries J.D."/>
            <person name="Buschmann H."/>
            <person name="Saint-Marcoux D."/>
            <person name="Ullrich K.K."/>
            <person name="Haas F.B."/>
            <person name="Vanderstraeten L."/>
            <person name="Becker D."/>
            <person name="Lang D."/>
            <person name="Vosolsobe S."/>
            <person name="Rombauts S."/>
            <person name="Wilhelmsson P.K.I."/>
            <person name="Janitza P."/>
            <person name="Kern R."/>
            <person name="Heyl A."/>
            <person name="Rumpler F."/>
            <person name="Villalobos L.I.A.C."/>
            <person name="Clay J.M."/>
            <person name="Skokan R."/>
            <person name="Toyoda A."/>
            <person name="Suzuki Y."/>
            <person name="Kagoshima H."/>
            <person name="Schijlen E."/>
            <person name="Tajeshwar N."/>
            <person name="Catarino B."/>
            <person name="Hetherington A.J."/>
            <person name="Saltykova A."/>
            <person name="Bonnot C."/>
            <person name="Breuninger H."/>
            <person name="Symeonidi A."/>
            <person name="Radhakrishnan G.V."/>
            <person name="Van Nieuwerburgh F."/>
            <person name="Deforce D."/>
            <person name="Chang C."/>
            <person name="Karol K.G."/>
            <person name="Hedrich R."/>
            <person name="Ulvskov P."/>
            <person name="Glockner G."/>
            <person name="Delwiche C.F."/>
            <person name="Petrasek J."/>
            <person name="Van de Peer Y."/>
            <person name="Friml J."/>
            <person name="Beilby M."/>
            <person name="Dolan L."/>
            <person name="Kohara Y."/>
            <person name="Sugano S."/>
            <person name="Fujiyama A."/>
            <person name="Delaux P.-M."/>
            <person name="Quint M."/>
            <person name="TheiBen G."/>
            <person name="Hagemann M."/>
            <person name="Harholt J."/>
            <person name="Dunand C."/>
            <person name="Zachgo S."/>
            <person name="Langdale J."/>
            <person name="Maumus F."/>
            <person name="Straeten D.V.D."/>
            <person name="Gould S.B."/>
            <person name="Rensing S.A."/>
        </authorList>
    </citation>
    <scope>NUCLEOTIDE SEQUENCE [LARGE SCALE GENOMIC DNA]</scope>
    <source>
        <strain evidence="5 6">S276</strain>
    </source>
</reference>
<dbReference type="PANTHER" id="PTHR43991">
    <property type="entry name" value="WD REPEAT PROTEIN (AFU_ORTHOLOGUE AFUA_8G05640)-RELATED"/>
    <property type="match status" value="1"/>
</dbReference>
<feature type="compositionally biased region" description="Basic and acidic residues" evidence="4">
    <location>
        <begin position="58"/>
        <end position="74"/>
    </location>
</feature>
<protein>
    <submittedName>
        <fullName evidence="5">Uncharacterized protein</fullName>
    </submittedName>
</protein>
<dbReference type="Gramene" id="GBG59455">
    <property type="protein sequence ID" value="GBG59455"/>
    <property type="gene ID" value="CBR_g38480"/>
</dbReference>
<proteinExistence type="predicted"/>
<dbReference type="Gene3D" id="2.130.10.10">
    <property type="entry name" value="YVTN repeat-like/Quinoprotein amine dehydrogenase"/>
    <property type="match status" value="1"/>
</dbReference>
<evidence type="ECO:0000313" key="6">
    <source>
        <dbReference type="Proteomes" id="UP000265515"/>
    </source>
</evidence>
<evidence type="ECO:0000313" key="5">
    <source>
        <dbReference type="EMBL" id="GBG59455.1"/>
    </source>
</evidence>
<dbReference type="OMA" id="TNNKMQD"/>
<dbReference type="InterPro" id="IPR001680">
    <property type="entry name" value="WD40_rpt"/>
</dbReference>
<dbReference type="SMART" id="SM00320">
    <property type="entry name" value="WD40"/>
    <property type="match status" value="4"/>
</dbReference>
<dbReference type="InterPro" id="IPR036322">
    <property type="entry name" value="WD40_repeat_dom_sf"/>
</dbReference>
<dbReference type="OrthoDB" id="20669at2759"/>
<dbReference type="InterPro" id="IPR019775">
    <property type="entry name" value="WD40_repeat_CS"/>
</dbReference>
<feature type="compositionally biased region" description="Basic and acidic residues" evidence="4">
    <location>
        <begin position="102"/>
        <end position="112"/>
    </location>
</feature>
<evidence type="ECO:0000256" key="1">
    <source>
        <dbReference type="ARBA" id="ARBA00022574"/>
    </source>
</evidence>
<dbReference type="PANTHER" id="PTHR43991:SF12">
    <property type="entry name" value="WD REPEAT PROTEIN (AFU_ORTHOLOGUE AFUA_8G05640)"/>
    <property type="match status" value="1"/>
</dbReference>
<dbReference type="SUPFAM" id="SSF50978">
    <property type="entry name" value="WD40 repeat-like"/>
    <property type="match status" value="1"/>
</dbReference>
<dbReference type="EMBL" id="BFEA01000004">
    <property type="protein sequence ID" value="GBG59455.1"/>
    <property type="molecule type" value="Genomic_DNA"/>
</dbReference>
<feature type="region of interest" description="Disordered" evidence="4">
    <location>
        <begin position="145"/>
        <end position="167"/>
    </location>
</feature>
<dbReference type="PROSITE" id="PS50294">
    <property type="entry name" value="WD_REPEATS_REGION"/>
    <property type="match status" value="1"/>
</dbReference>
<dbReference type="Pfam" id="PF00400">
    <property type="entry name" value="WD40"/>
    <property type="match status" value="1"/>
</dbReference>
<feature type="compositionally biased region" description="Acidic residues" evidence="4">
    <location>
        <begin position="75"/>
        <end position="101"/>
    </location>
</feature>
<comment type="caution">
    <text evidence="5">The sequence shown here is derived from an EMBL/GenBank/DDBJ whole genome shotgun (WGS) entry which is preliminary data.</text>
</comment>
<gene>
    <name evidence="5" type="ORF">CBR_g38480</name>
</gene>
<sequence>MDLWTEVSGGSGGTEGYENDEVIADVYTEHDANVDPDTDAEDTKPFEVAMPKFLSPAGREDQAREREKEEIAERGEEDNEEEEDDEERIDEDEDDEEEEAEGERRRGGERLIPEVPANEIDDFDDDDVIIGGVYPDLDADVVSETDAEMADGGQSEDDRDTTAAEARRGKDIQGIPWQRFDSTREQYREDRLHLREHYENIKATWSPEQLMKECSKFEKGAAYYDFRFNTRAVRSAYIHFQLRNLVWATTKHDVYTMSNHAIHHWSATSRKCTEVLNLRGQGDFQAPRGMGEVQISTMCARRNLLIAGGYSGEMVCKNLDQPGIAYSGKITTDENAITNAIAILDTTSGGKQVMTSSNDSTVRLFDADSFSLVTQLKFPWPVNHTALSPNRKLLCVVGDDPQGFLVEFETGKILSSLDGHADFSFASAWHPNGLVVATGNQDTTCRLWDIRFLASAFCTLKGRIGAIRSLRYTSDGQFLAMAEPRDFIHIFDSKQDYKRSQEIDLFGEIAGISFSPDDEAFFIGVSDRYFSSLLEYNRARYNEYYDCFL</sequence>